<dbReference type="PANTHER" id="PTHR43429">
    <property type="entry name" value="PYRIDINE NUCLEOTIDE-DISULFIDE OXIDOREDUCTASE DOMAIN-CONTAINING"/>
    <property type="match status" value="1"/>
</dbReference>
<reference evidence="7" key="1">
    <citation type="submission" date="2016-11" db="EMBL/GenBank/DDBJ databases">
        <authorList>
            <person name="Varghese N."/>
            <person name="Submissions S."/>
        </authorList>
    </citation>
    <scope>NUCLEOTIDE SEQUENCE [LARGE SCALE GENOMIC DNA]</scope>
    <source>
        <strain evidence="7">DSM 15449</strain>
    </source>
</reference>
<dbReference type="InterPro" id="IPR041575">
    <property type="entry name" value="Rubredoxin_C"/>
</dbReference>
<dbReference type="Pfam" id="PF07992">
    <property type="entry name" value="Pyr_redox_2"/>
    <property type="match status" value="1"/>
</dbReference>
<comment type="cofactor">
    <cofactor evidence="1">
        <name>FAD</name>
        <dbReference type="ChEBI" id="CHEBI:57692"/>
    </cofactor>
</comment>
<proteinExistence type="predicted"/>
<dbReference type="AlphaFoldDB" id="A0A1M6B3I9"/>
<dbReference type="Pfam" id="PF18267">
    <property type="entry name" value="Rubredoxin_C"/>
    <property type="match status" value="1"/>
</dbReference>
<evidence type="ECO:0000256" key="2">
    <source>
        <dbReference type="ARBA" id="ARBA00022630"/>
    </source>
</evidence>
<protein>
    <submittedName>
        <fullName evidence="6">Pyridine nucleotide-disulphide oxidoreductase</fullName>
    </submittedName>
</protein>
<dbReference type="PANTHER" id="PTHR43429:SF3">
    <property type="entry name" value="NITRITE REDUCTASE [NAD(P)H]"/>
    <property type="match status" value="1"/>
</dbReference>
<dbReference type="Proteomes" id="UP000183954">
    <property type="component" value="Unassembled WGS sequence"/>
</dbReference>
<keyword evidence="7" id="KW-1185">Reference proteome</keyword>
<dbReference type="SUPFAM" id="SSF51905">
    <property type="entry name" value="FAD/NAD(P)-binding domain"/>
    <property type="match status" value="2"/>
</dbReference>
<dbReference type="InterPro" id="IPR016156">
    <property type="entry name" value="FAD/NAD-linked_Rdtase_dimer_sf"/>
</dbReference>
<dbReference type="PRINTS" id="PR00411">
    <property type="entry name" value="PNDRDTASEI"/>
</dbReference>
<dbReference type="InterPro" id="IPR023753">
    <property type="entry name" value="FAD/NAD-binding_dom"/>
</dbReference>
<dbReference type="Gene3D" id="3.30.390.30">
    <property type="match status" value="1"/>
</dbReference>
<dbReference type="InterPro" id="IPR050260">
    <property type="entry name" value="FAD-bd_OxRdtase"/>
</dbReference>
<accession>A0A1M6B3I9</accession>
<dbReference type="PRINTS" id="PR00368">
    <property type="entry name" value="FADPNR"/>
</dbReference>
<evidence type="ECO:0000259" key="5">
    <source>
        <dbReference type="Pfam" id="PF18267"/>
    </source>
</evidence>
<dbReference type="GO" id="GO:0016491">
    <property type="term" value="F:oxidoreductase activity"/>
    <property type="evidence" value="ECO:0007669"/>
    <property type="project" value="InterPro"/>
</dbReference>
<dbReference type="Gene3D" id="3.50.50.60">
    <property type="entry name" value="FAD/NAD(P)-binding domain"/>
    <property type="match status" value="2"/>
</dbReference>
<organism evidence="6 7">
    <name type="scientific">Desulfosporosinus lacus DSM 15449</name>
    <dbReference type="NCBI Taxonomy" id="1121420"/>
    <lineage>
        <taxon>Bacteria</taxon>
        <taxon>Bacillati</taxon>
        <taxon>Bacillota</taxon>
        <taxon>Clostridia</taxon>
        <taxon>Eubacteriales</taxon>
        <taxon>Desulfitobacteriaceae</taxon>
        <taxon>Desulfosporosinus</taxon>
    </lineage>
</organism>
<feature type="domain" description="FAD/NAD(P)-binding" evidence="4">
    <location>
        <begin position="7"/>
        <end position="308"/>
    </location>
</feature>
<gene>
    <name evidence="6" type="ORF">SAMN02746098_04062</name>
</gene>
<evidence type="ECO:0000256" key="1">
    <source>
        <dbReference type="ARBA" id="ARBA00001974"/>
    </source>
</evidence>
<feature type="domain" description="NADH-rubredoxin oxidoreductase C-terminal" evidence="5">
    <location>
        <begin position="334"/>
        <end position="396"/>
    </location>
</feature>
<dbReference type="InterPro" id="IPR036188">
    <property type="entry name" value="FAD/NAD-bd_sf"/>
</dbReference>
<evidence type="ECO:0000313" key="6">
    <source>
        <dbReference type="EMBL" id="SHI43227.1"/>
    </source>
</evidence>
<keyword evidence="3" id="KW-0274">FAD</keyword>
<keyword evidence="2" id="KW-0285">Flavoprotein</keyword>
<dbReference type="EMBL" id="FQXJ01000018">
    <property type="protein sequence ID" value="SHI43227.1"/>
    <property type="molecule type" value="Genomic_DNA"/>
</dbReference>
<evidence type="ECO:0000256" key="3">
    <source>
        <dbReference type="ARBA" id="ARBA00022827"/>
    </source>
</evidence>
<dbReference type="STRING" id="1121420.SAMN02746098_04062"/>
<name>A0A1M6B3I9_9FIRM</name>
<evidence type="ECO:0000259" key="4">
    <source>
        <dbReference type="Pfam" id="PF07992"/>
    </source>
</evidence>
<sequence length="425" mass="45588">MRVIDMHYLIIGNSAAGVFAAETIRGLDPDGQITMISNEDCLPYSRCLTSYYLGNEISEEMMYIRDKAFYTETGIDFQVGYVERVDPDSKSVLLESGEKVIYDKLLIATGSSPFNPPLEGSDIGGIFELRTLGDAKAVAEFAPKAKNAVVMGAGLVGLKGAHGLHELGINVTIVGSAPQVLRHSIDIESAEILTRLLEEDGYRVHINTRVTKVLGEEDADGRMSVSGVLLNTGEKIPCQMIIRAVGVRPNVKLVRDSGVAVNYGIIVDEEMQTSVKDIYAAGDVAEAFDLLTGEKGVNAIWPSATEQGIIAGCNMAGVKRNYQGSLALNSAVICGVGIISAGLVNLPSGEGSVLRASEPDKNFYRKFVIKDGCLVGMIMVGDIEGAGILSGLIRKKAKVDVKYLQHMLVNPIEYPGYLPVERGGQ</sequence>
<evidence type="ECO:0000313" key="7">
    <source>
        <dbReference type="Proteomes" id="UP000183954"/>
    </source>
</evidence>